<dbReference type="PROSITE" id="PS51013">
    <property type="entry name" value="PANNEXIN"/>
    <property type="match status" value="1"/>
</dbReference>
<feature type="transmembrane region" description="Helical" evidence="12">
    <location>
        <begin position="100"/>
        <end position="122"/>
    </location>
</feature>
<evidence type="ECO:0000256" key="12">
    <source>
        <dbReference type="RuleBase" id="RU010713"/>
    </source>
</evidence>
<keyword evidence="5 12" id="KW-0812">Transmembrane</keyword>
<evidence type="ECO:0000256" key="7">
    <source>
        <dbReference type="ARBA" id="ARBA00022949"/>
    </source>
</evidence>
<comment type="similarity">
    <text evidence="12">Belongs to the pannexin family.</text>
</comment>
<evidence type="ECO:0000256" key="5">
    <source>
        <dbReference type="ARBA" id="ARBA00022692"/>
    </source>
</evidence>
<keyword evidence="6" id="KW-0303">Gap junction</keyword>
<organism evidence="13 14">
    <name type="scientific">Callosobruchus maculatus</name>
    <name type="common">Southern cowpea weevil</name>
    <name type="synonym">Pulse bruchid</name>
    <dbReference type="NCBI Taxonomy" id="64391"/>
    <lineage>
        <taxon>Eukaryota</taxon>
        <taxon>Metazoa</taxon>
        <taxon>Ecdysozoa</taxon>
        <taxon>Arthropoda</taxon>
        <taxon>Hexapoda</taxon>
        <taxon>Insecta</taxon>
        <taxon>Pterygota</taxon>
        <taxon>Neoptera</taxon>
        <taxon>Endopterygota</taxon>
        <taxon>Coleoptera</taxon>
        <taxon>Polyphaga</taxon>
        <taxon>Cucujiformia</taxon>
        <taxon>Chrysomeloidea</taxon>
        <taxon>Chrysomelidae</taxon>
        <taxon>Bruchinae</taxon>
        <taxon>Bruchini</taxon>
        <taxon>Callosobruchus</taxon>
    </lineage>
</organism>
<dbReference type="GO" id="GO:0005921">
    <property type="term" value="C:gap junction"/>
    <property type="evidence" value="ECO:0007669"/>
    <property type="project" value="UniProtKB-SubCell"/>
</dbReference>
<protein>
    <recommendedName>
        <fullName evidence="12">Innexin</fullName>
    </recommendedName>
</protein>
<dbReference type="GO" id="GO:0007602">
    <property type="term" value="P:phototransduction"/>
    <property type="evidence" value="ECO:0007669"/>
    <property type="project" value="TreeGrafter"/>
</dbReference>
<evidence type="ECO:0000256" key="10">
    <source>
        <dbReference type="ARBA" id="ARBA00023136"/>
    </source>
</evidence>
<sequence>MIDLLQSLKTVVHRDQINIDNNVFKLHYKVTVIMLLTFTVLLSSKQYFGDPIDCDVRDRKETIETFCWIFGTFINKDTVEHKTIPGLGLEGPSSMGRQVYYQWICIVFGIQSVLFYLPRYLWKAWEGGRLRLLVEDLSGPLISSSWNSTTRDKLVRCLLTGGYFDKIYAVRFCFCEILNFVNVVAQIYFMDWFITGNFLSYGISHASYTTVNPMNVVFPKIAKCTYHRYGYSGSEVNIDALCVLPLNVLNEKLFLVLWYWLFFLLTASFLAVMYRALFLFSNKVRVYLLRAQTRNLDHKRAVIIVDNLSYGDFFLMYNIGKNINPIIYREFVLAVYDNITPKRGFQSDIVV</sequence>
<evidence type="ECO:0000256" key="11">
    <source>
        <dbReference type="ARBA" id="ARBA00023303"/>
    </source>
</evidence>
<accession>A0A653BPJ5</accession>
<keyword evidence="10 12" id="KW-0472">Membrane</keyword>
<keyword evidence="14" id="KW-1185">Reference proteome</keyword>
<dbReference type="PANTHER" id="PTHR11893:SF41">
    <property type="entry name" value="INNEXIN INX2"/>
    <property type="match status" value="1"/>
</dbReference>
<evidence type="ECO:0000256" key="4">
    <source>
        <dbReference type="ARBA" id="ARBA00022475"/>
    </source>
</evidence>
<evidence type="ECO:0000256" key="2">
    <source>
        <dbReference type="ARBA" id="ARBA00004651"/>
    </source>
</evidence>
<dbReference type="GO" id="GO:0005886">
    <property type="term" value="C:plasma membrane"/>
    <property type="evidence" value="ECO:0007669"/>
    <property type="project" value="UniProtKB-SubCell"/>
</dbReference>
<dbReference type="PRINTS" id="PR01262">
    <property type="entry name" value="INNEXIN"/>
</dbReference>
<dbReference type="PANTHER" id="PTHR11893">
    <property type="entry name" value="INNEXIN"/>
    <property type="match status" value="1"/>
</dbReference>
<gene>
    <name evidence="12" type="primary">inx</name>
    <name evidence="13" type="ORF">CALMAC_LOCUS2744</name>
</gene>
<evidence type="ECO:0000313" key="13">
    <source>
        <dbReference type="EMBL" id="VEN37523.1"/>
    </source>
</evidence>
<feature type="transmembrane region" description="Helical" evidence="12">
    <location>
        <begin position="26"/>
        <end position="43"/>
    </location>
</feature>
<dbReference type="EMBL" id="CAACVG010003458">
    <property type="protein sequence ID" value="VEN37523.1"/>
    <property type="molecule type" value="Genomic_DNA"/>
</dbReference>
<dbReference type="GO" id="GO:0005243">
    <property type="term" value="F:gap junction channel activity"/>
    <property type="evidence" value="ECO:0007669"/>
    <property type="project" value="TreeGrafter"/>
</dbReference>
<evidence type="ECO:0000256" key="1">
    <source>
        <dbReference type="ARBA" id="ARBA00004610"/>
    </source>
</evidence>
<evidence type="ECO:0000313" key="14">
    <source>
        <dbReference type="Proteomes" id="UP000410492"/>
    </source>
</evidence>
<keyword evidence="3 12" id="KW-0813">Transport</keyword>
<keyword evidence="8 12" id="KW-1133">Transmembrane helix</keyword>
<keyword evidence="9 12" id="KW-0406">Ion transport</keyword>
<feature type="transmembrane region" description="Helical" evidence="12">
    <location>
        <begin position="257"/>
        <end position="280"/>
    </location>
</feature>
<evidence type="ECO:0000256" key="9">
    <source>
        <dbReference type="ARBA" id="ARBA00023065"/>
    </source>
</evidence>
<keyword evidence="4" id="KW-1003">Cell membrane</keyword>
<dbReference type="OrthoDB" id="5867527at2759"/>
<keyword evidence="11 12" id="KW-0407">Ion channel</keyword>
<keyword evidence="7" id="KW-0965">Cell junction</keyword>
<evidence type="ECO:0000256" key="6">
    <source>
        <dbReference type="ARBA" id="ARBA00022868"/>
    </source>
</evidence>
<feature type="transmembrane region" description="Helical" evidence="12">
    <location>
        <begin position="168"/>
        <end position="189"/>
    </location>
</feature>
<evidence type="ECO:0000256" key="8">
    <source>
        <dbReference type="ARBA" id="ARBA00022989"/>
    </source>
</evidence>
<comment type="subcellular location">
    <subcellularLocation>
        <location evidence="1">Cell junction</location>
        <location evidence="1">Gap junction</location>
    </subcellularLocation>
    <subcellularLocation>
        <location evidence="2 12">Cell membrane</location>
        <topology evidence="2 12">Multi-pass membrane protein</topology>
    </subcellularLocation>
</comment>
<comment type="function">
    <text evidence="12">Structural component of the gap junctions.</text>
</comment>
<dbReference type="Pfam" id="PF00876">
    <property type="entry name" value="Innexin"/>
    <property type="match status" value="1"/>
</dbReference>
<dbReference type="Proteomes" id="UP000410492">
    <property type="component" value="Unassembled WGS sequence"/>
</dbReference>
<name>A0A653BPJ5_CALMS</name>
<dbReference type="InterPro" id="IPR000990">
    <property type="entry name" value="Innexin"/>
</dbReference>
<evidence type="ECO:0000256" key="3">
    <source>
        <dbReference type="ARBA" id="ARBA00022448"/>
    </source>
</evidence>
<dbReference type="GO" id="GO:0034220">
    <property type="term" value="P:monoatomic ion transmembrane transport"/>
    <property type="evidence" value="ECO:0007669"/>
    <property type="project" value="UniProtKB-KW"/>
</dbReference>
<dbReference type="AlphaFoldDB" id="A0A653BPJ5"/>
<reference evidence="13 14" key="1">
    <citation type="submission" date="2019-01" db="EMBL/GenBank/DDBJ databases">
        <authorList>
            <person name="Sayadi A."/>
        </authorList>
    </citation>
    <scope>NUCLEOTIDE SEQUENCE [LARGE SCALE GENOMIC DNA]</scope>
</reference>
<proteinExistence type="inferred from homology"/>